<evidence type="ECO:0000313" key="3">
    <source>
        <dbReference type="EMBL" id="SFT63313.1"/>
    </source>
</evidence>
<dbReference type="PANTHER" id="PTHR37299">
    <property type="entry name" value="TRANSCRIPTIONAL REGULATOR-RELATED"/>
    <property type="match status" value="1"/>
</dbReference>
<dbReference type="SMART" id="SM00850">
    <property type="entry name" value="LytTR"/>
    <property type="match status" value="1"/>
</dbReference>
<dbReference type="STRING" id="477690.SAMN05216474_1446"/>
<name>A0A1I6ZKT9_9FLAO</name>
<keyword evidence="1" id="KW-0812">Transmembrane</keyword>
<proteinExistence type="predicted"/>
<evidence type="ECO:0000313" key="4">
    <source>
        <dbReference type="Proteomes" id="UP000236454"/>
    </source>
</evidence>
<dbReference type="InterPro" id="IPR007492">
    <property type="entry name" value="LytTR_DNA-bd_dom"/>
</dbReference>
<keyword evidence="4" id="KW-1185">Reference proteome</keyword>
<sequence>MIIAISGFIGLFLMFFQPFGLQFLETSYKSLKLLGYGGVTLLILALNLVLLSALFPNYFEEKNWTVGKQILWLNIDVLMIAVGNYFYSVGLHIFPWIGWEGLLTFIGFTLPVGLFPAVIITFLQQNKLLKQNLKSSAQINAQLHASQAKEDEPVENIVLESGTQTFVFDPAAIIYVESVGNYLYVFHLQEGELLSTRLRMTLKKMDESIEQTYLFKCHRAFIVNLNCVEEVDGNAQGYTLSLKNIFAKIPVSRTFIPTFKERMEKL</sequence>
<dbReference type="PANTHER" id="PTHR37299:SF1">
    <property type="entry name" value="STAGE 0 SPORULATION PROTEIN A HOMOLOG"/>
    <property type="match status" value="1"/>
</dbReference>
<dbReference type="EMBL" id="FPAS01000002">
    <property type="protein sequence ID" value="SFT63313.1"/>
    <property type="molecule type" value="Genomic_DNA"/>
</dbReference>
<keyword evidence="1" id="KW-0472">Membrane</keyword>
<feature type="transmembrane region" description="Helical" evidence="1">
    <location>
        <begin position="33"/>
        <end position="59"/>
    </location>
</feature>
<dbReference type="GO" id="GO:0003677">
    <property type="term" value="F:DNA binding"/>
    <property type="evidence" value="ECO:0007669"/>
    <property type="project" value="InterPro"/>
</dbReference>
<accession>A0A1I6ZKT9</accession>
<dbReference type="PROSITE" id="PS50930">
    <property type="entry name" value="HTH_LYTTR"/>
    <property type="match status" value="1"/>
</dbReference>
<keyword evidence="1" id="KW-1133">Transmembrane helix</keyword>
<evidence type="ECO:0000256" key="1">
    <source>
        <dbReference type="SAM" id="Phobius"/>
    </source>
</evidence>
<dbReference type="GO" id="GO:0000156">
    <property type="term" value="F:phosphorelay response regulator activity"/>
    <property type="evidence" value="ECO:0007669"/>
    <property type="project" value="InterPro"/>
</dbReference>
<dbReference type="Gene3D" id="2.40.50.1020">
    <property type="entry name" value="LytTr DNA-binding domain"/>
    <property type="match status" value="1"/>
</dbReference>
<gene>
    <name evidence="3" type="ORF">SAMN05216474_1446</name>
</gene>
<dbReference type="AlphaFoldDB" id="A0A1I6ZKT9"/>
<protein>
    <submittedName>
        <fullName evidence="3">Transcriptional regulator, LytTR family</fullName>
    </submittedName>
</protein>
<evidence type="ECO:0000259" key="2">
    <source>
        <dbReference type="PROSITE" id="PS50930"/>
    </source>
</evidence>
<reference evidence="3 4" key="1">
    <citation type="submission" date="2016-10" db="EMBL/GenBank/DDBJ databases">
        <authorList>
            <person name="de Groot N.N."/>
        </authorList>
    </citation>
    <scope>NUCLEOTIDE SEQUENCE [LARGE SCALE GENOMIC DNA]</scope>
    <source>
        <strain evidence="3 4">CGMCC 1.7005</strain>
    </source>
</reference>
<organism evidence="3 4">
    <name type="scientific">Lishizhenia tianjinensis</name>
    <dbReference type="NCBI Taxonomy" id="477690"/>
    <lineage>
        <taxon>Bacteria</taxon>
        <taxon>Pseudomonadati</taxon>
        <taxon>Bacteroidota</taxon>
        <taxon>Flavobacteriia</taxon>
        <taxon>Flavobacteriales</taxon>
        <taxon>Crocinitomicaceae</taxon>
        <taxon>Lishizhenia</taxon>
    </lineage>
</organism>
<feature type="transmembrane region" description="Helical" evidence="1">
    <location>
        <begin position="71"/>
        <end position="97"/>
    </location>
</feature>
<dbReference type="Pfam" id="PF04397">
    <property type="entry name" value="LytTR"/>
    <property type="match status" value="1"/>
</dbReference>
<dbReference type="InterPro" id="IPR046947">
    <property type="entry name" value="LytR-like"/>
</dbReference>
<feature type="transmembrane region" description="Helical" evidence="1">
    <location>
        <begin position="103"/>
        <end position="123"/>
    </location>
</feature>
<feature type="domain" description="HTH LytTR-type" evidence="2">
    <location>
        <begin position="157"/>
        <end position="265"/>
    </location>
</feature>
<dbReference type="Proteomes" id="UP000236454">
    <property type="component" value="Unassembled WGS sequence"/>
</dbReference>